<evidence type="ECO:0000313" key="3">
    <source>
        <dbReference type="Proteomes" id="UP000018951"/>
    </source>
</evidence>
<protein>
    <submittedName>
        <fullName evidence="2">BolA-like family protein</fullName>
    </submittedName>
</protein>
<dbReference type="Pfam" id="PF01722">
    <property type="entry name" value="BolA"/>
    <property type="match status" value="1"/>
</dbReference>
<dbReference type="InterPro" id="IPR036065">
    <property type="entry name" value="BolA-like_sf"/>
</dbReference>
<dbReference type="Proteomes" id="UP000018951">
    <property type="component" value="Unassembled WGS sequence"/>
</dbReference>
<dbReference type="PANTHER" id="PTHR46230">
    <property type="match status" value="1"/>
</dbReference>
<dbReference type="EMBL" id="AXCJ01000005">
    <property type="protein sequence ID" value="ETO91414.1"/>
    <property type="molecule type" value="Genomic_DNA"/>
</dbReference>
<gene>
    <name evidence="2" type="ORF">P857_329</name>
</gene>
<dbReference type="AlphaFoldDB" id="W2UZL4"/>
<name>W2UZL4_9RICK</name>
<proteinExistence type="inferred from homology"/>
<dbReference type="GO" id="GO:0016226">
    <property type="term" value="P:iron-sulfur cluster assembly"/>
    <property type="evidence" value="ECO:0007669"/>
    <property type="project" value="TreeGrafter"/>
</dbReference>
<keyword evidence="3" id="KW-1185">Reference proteome</keyword>
<reference evidence="2 3" key="1">
    <citation type="journal article" date="2013" name="PLoS ONE">
        <title>Bacterial endosymbiosis in a chordate host: long-term co-evolution and conservation of secondary metabolism.</title>
        <authorList>
            <person name="Kwan J.C."/>
            <person name="Schmidt E.W."/>
        </authorList>
    </citation>
    <scope>NUCLEOTIDE SEQUENCE [LARGE SCALE GENOMIC DNA]</scope>
    <source>
        <strain evidence="3">L6</strain>
    </source>
</reference>
<comment type="similarity">
    <text evidence="1">Belongs to the BolA/IbaG family.</text>
</comment>
<evidence type="ECO:0000313" key="2">
    <source>
        <dbReference type="EMBL" id="ETO91414.1"/>
    </source>
</evidence>
<evidence type="ECO:0000256" key="1">
    <source>
        <dbReference type="RuleBase" id="RU003860"/>
    </source>
</evidence>
<accession>W2UZL4</accession>
<comment type="caution">
    <text evidence="2">The sequence shown here is derived from an EMBL/GenBank/DDBJ whole genome shotgun (WGS) entry which is preliminary data.</text>
</comment>
<dbReference type="PANTHER" id="PTHR46230:SF3">
    <property type="entry name" value="SUFE-LIKE PROTEIN 1, CHLOROPLASTIC_MITOCHONDRIAL"/>
    <property type="match status" value="1"/>
</dbReference>
<dbReference type="Gene3D" id="3.30.300.90">
    <property type="entry name" value="BolA-like"/>
    <property type="match status" value="1"/>
</dbReference>
<dbReference type="SUPFAM" id="SSF82657">
    <property type="entry name" value="BolA-like"/>
    <property type="match status" value="1"/>
</dbReference>
<dbReference type="STRING" id="1401685.P857_329"/>
<dbReference type="InterPro" id="IPR002634">
    <property type="entry name" value="BolA"/>
</dbReference>
<sequence>MMSLESVILTKLHNALGKEACLSVENVSSQHHGHTHAGNESHFLIRISKDTLPNLNPLKRHRMIYKILQDEFQKTHSIEVNFE</sequence>
<organism evidence="2 3">
    <name type="scientific">Candidatus Xenolissoclinum pacificiensis L6</name>
    <dbReference type="NCBI Taxonomy" id="1401685"/>
    <lineage>
        <taxon>Bacteria</taxon>
        <taxon>Pseudomonadati</taxon>
        <taxon>Pseudomonadota</taxon>
        <taxon>Alphaproteobacteria</taxon>
        <taxon>Rickettsiales</taxon>
        <taxon>Anaplasmataceae</taxon>
        <taxon>Candidatus Xenolissoclinum</taxon>
    </lineage>
</organism>
<dbReference type="PIRSF" id="PIRSF003113">
    <property type="entry name" value="BolA"/>
    <property type="match status" value="1"/>
</dbReference>